<sequence length="480" mass="55581">MRCFFVNYNIFPDINQFILESFTAFDIIFDNAIMTLREGLYIYMRASTKKIIKAIGFICVLCLVYILYFNFSYYLSENNFLRCTLNEAHESKDYTMCFIGPSTTYGSFVTEEFDELLGVKSINLGSEGQLPCDSYLILKDFLSDNKPQYVVMDVWYQYYMNNDIYYRTNTNSTIKTLAAIRPSLAKTAFGLNMFVKRPAIWSTFALPKITFEPLTTGYSKFYSLESCIDTYQYKNQYYFSESGTRLYKQGMGNWNYGKLSMDSETTWQGSYSSIATEYFNKIVKLCKDNDIELIMVTPGADDAYVLTMGHYDEAHAIFQKLADDNGIRYYDFTYAKPDVFARADSFYHNSSHMSSEGAHALTYLLIDLIRANPSDDELSGYFYQSYEEYYSNVDIANAWIEKDSGGNLVAKGLYGMDSEPEYCFYSRVHGSKNSDWTLLRDYSDDNTLTPAEYQNRDIEEIQVCVKLKDGEKVKKAYFKL</sequence>
<organism evidence="2 3">
    <name type="scientific">[Bacteroides] pectinophilus ATCC 43243</name>
    <dbReference type="NCBI Taxonomy" id="483218"/>
    <lineage>
        <taxon>Bacteria</taxon>
        <taxon>Bacillati</taxon>
        <taxon>Bacillota</taxon>
        <taxon>Clostridia</taxon>
        <taxon>Eubacteriales</taxon>
    </lineage>
</organism>
<keyword evidence="3" id="KW-1185">Reference proteome</keyword>
<keyword evidence="1" id="KW-0472">Membrane</keyword>
<dbReference type="STRING" id="483218.BACPEC_03193"/>
<dbReference type="EMBL" id="ABVQ01000037">
    <property type="protein sequence ID" value="EEC56684.1"/>
    <property type="molecule type" value="Genomic_DNA"/>
</dbReference>
<dbReference type="HOGENOM" id="CLU_568229_0_0_9"/>
<evidence type="ECO:0008006" key="4">
    <source>
        <dbReference type="Google" id="ProtNLM"/>
    </source>
</evidence>
<feature type="transmembrane region" description="Helical" evidence="1">
    <location>
        <begin position="54"/>
        <end position="75"/>
    </location>
</feature>
<name>B7AWU3_9FIRM</name>
<proteinExistence type="predicted"/>
<reference evidence="2 3" key="2">
    <citation type="submission" date="2008-11" db="EMBL/GenBank/DDBJ databases">
        <authorList>
            <person name="Fulton L."/>
            <person name="Clifton S."/>
            <person name="Fulton B."/>
            <person name="Xu J."/>
            <person name="Minx P."/>
            <person name="Pepin K.H."/>
            <person name="Johnson M."/>
            <person name="Bhonagiri V."/>
            <person name="Nash W.E."/>
            <person name="Mardis E.R."/>
            <person name="Wilson R.K."/>
        </authorList>
    </citation>
    <scope>NUCLEOTIDE SEQUENCE [LARGE SCALE GENOMIC DNA]</scope>
    <source>
        <strain evidence="2 3">ATCC 43243</strain>
    </source>
</reference>
<keyword evidence="1" id="KW-1133">Transmembrane helix</keyword>
<accession>B7AWU3</accession>
<evidence type="ECO:0000256" key="1">
    <source>
        <dbReference type="SAM" id="Phobius"/>
    </source>
</evidence>
<reference evidence="2 3" key="1">
    <citation type="submission" date="2008-11" db="EMBL/GenBank/DDBJ databases">
        <title>Draft genome sequence of Bacteroides pectinophilus (ATCC 43243).</title>
        <authorList>
            <person name="Sudarsanam P."/>
            <person name="Ley R."/>
            <person name="Guruge J."/>
            <person name="Turnbaugh P.J."/>
            <person name="Mahowald M."/>
            <person name="Liep D."/>
            <person name="Gordon J."/>
        </authorList>
    </citation>
    <scope>NUCLEOTIDE SEQUENCE [LARGE SCALE GENOMIC DNA]</scope>
    <source>
        <strain evidence="2 3">ATCC 43243</strain>
    </source>
</reference>
<gene>
    <name evidence="2" type="ORF">BACPEC_03193</name>
</gene>
<protein>
    <recommendedName>
        <fullName evidence="4">SGNH/GDSL hydrolase family protein</fullName>
    </recommendedName>
</protein>
<evidence type="ECO:0000313" key="2">
    <source>
        <dbReference type="EMBL" id="EEC56684.1"/>
    </source>
</evidence>
<dbReference type="AlphaFoldDB" id="B7AWU3"/>
<dbReference type="SUPFAM" id="SSF52266">
    <property type="entry name" value="SGNH hydrolase"/>
    <property type="match status" value="1"/>
</dbReference>
<evidence type="ECO:0000313" key="3">
    <source>
        <dbReference type="Proteomes" id="UP000003136"/>
    </source>
</evidence>
<dbReference type="Proteomes" id="UP000003136">
    <property type="component" value="Unassembled WGS sequence"/>
</dbReference>
<keyword evidence="1" id="KW-0812">Transmembrane</keyword>
<comment type="caution">
    <text evidence="2">The sequence shown here is derived from an EMBL/GenBank/DDBJ whole genome shotgun (WGS) entry which is preliminary data.</text>
</comment>